<dbReference type="Gene3D" id="3.30.450.20">
    <property type="entry name" value="PAS domain"/>
    <property type="match status" value="1"/>
</dbReference>
<dbReference type="InterPro" id="IPR000160">
    <property type="entry name" value="GGDEF_dom"/>
</dbReference>
<dbReference type="FunFam" id="3.30.70.270:FF:000001">
    <property type="entry name" value="Diguanylate cyclase domain protein"/>
    <property type="match status" value="1"/>
</dbReference>
<feature type="domain" description="GGDEF" evidence="4">
    <location>
        <begin position="457"/>
        <end position="587"/>
    </location>
</feature>
<keyword evidence="2" id="KW-0812">Transmembrane</keyword>
<dbReference type="InterPro" id="IPR003660">
    <property type="entry name" value="HAMP_dom"/>
</dbReference>
<dbReference type="Pfam" id="PF00990">
    <property type="entry name" value="GGDEF"/>
    <property type="match status" value="1"/>
</dbReference>
<evidence type="ECO:0000256" key="1">
    <source>
        <dbReference type="ARBA" id="ARBA00001946"/>
    </source>
</evidence>
<dbReference type="SMART" id="SM00304">
    <property type="entry name" value="HAMP"/>
    <property type="match status" value="1"/>
</dbReference>
<dbReference type="CDD" id="cd18773">
    <property type="entry name" value="PDC1_HK_sensor"/>
    <property type="match status" value="1"/>
</dbReference>
<evidence type="ECO:0000313" key="6">
    <source>
        <dbReference type="Proteomes" id="UP000071641"/>
    </source>
</evidence>
<dbReference type="Proteomes" id="UP000071641">
    <property type="component" value="Unassembled WGS sequence"/>
</dbReference>
<accession>A0A128FBJ5</accession>
<dbReference type="InterPro" id="IPR029787">
    <property type="entry name" value="Nucleotide_cyclase"/>
</dbReference>
<proteinExistence type="predicted"/>
<dbReference type="GO" id="GO:0016020">
    <property type="term" value="C:membrane"/>
    <property type="evidence" value="ECO:0007669"/>
    <property type="project" value="InterPro"/>
</dbReference>
<dbReference type="PANTHER" id="PTHR46663">
    <property type="entry name" value="DIGUANYLATE CYCLASE DGCT-RELATED"/>
    <property type="match status" value="1"/>
</dbReference>
<evidence type="ECO:0000259" key="4">
    <source>
        <dbReference type="PROSITE" id="PS50887"/>
    </source>
</evidence>
<dbReference type="RefSeq" id="WP_062666642.1">
    <property type="nucleotide sequence ID" value="NZ_FIZX01000004.1"/>
</dbReference>
<dbReference type="Gene3D" id="3.30.70.270">
    <property type="match status" value="1"/>
</dbReference>
<keyword evidence="2" id="KW-1133">Transmembrane helix</keyword>
<evidence type="ECO:0000259" key="3">
    <source>
        <dbReference type="PROSITE" id="PS50885"/>
    </source>
</evidence>
<dbReference type="EMBL" id="FIZX01000004">
    <property type="protein sequence ID" value="CZF84179.1"/>
    <property type="molecule type" value="Genomic_DNA"/>
</dbReference>
<reference evidence="6" key="1">
    <citation type="submission" date="2016-02" db="EMBL/GenBank/DDBJ databases">
        <authorList>
            <person name="Rodrigo-Torres Lidia"/>
            <person name="Arahal R.David."/>
        </authorList>
    </citation>
    <scope>NUCLEOTIDE SEQUENCE [LARGE SCALE GENOMIC DNA]</scope>
    <source>
        <strain evidence="6">CECT 9029</strain>
    </source>
</reference>
<evidence type="ECO:0000256" key="2">
    <source>
        <dbReference type="SAM" id="Phobius"/>
    </source>
</evidence>
<dbReference type="SUPFAM" id="SSF158472">
    <property type="entry name" value="HAMP domain-like"/>
    <property type="match status" value="1"/>
</dbReference>
<keyword evidence="5" id="KW-0808">Transferase</keyword>
<dbReference type="GO" id="GO:0007165">
    <property type="term" value="P:signal transduction"/>
    <property type="evidence" value="ECO:0007669"/>
    <property type="project" value="InterPro"/>
</dbReference>
<evidence type="ECO:0000313" key="5">
    <source>
        <dbReference type="EMBL" id="CZF84179.1"/>
    </source>
</evidence>
<keyword evidence="6" id="KW-1185">Reference proteome</keyword>
<dbReference type="CDD" id="cd01949">
    <property type="entry name" value="GGDEF"/>
    <property type="match status" value="1"/>
</dbReference>
<dbReference type="STRING" id="1796497.GCE9029_04249"/>
<dbReference type="SMART" id="SM00267">
    <property type="entry name" value="GGDEF"/>
    <property type="match status" value="1"/>
</dbReference>
<dbReference type="Gene3D" id="1.10.8.500">
    <property type="entry name" value="HAMP domain in histidine kinase"/>
    <property type="match status" value="1"/>
</dbReference>
<gene>
    <name evidence="5" type="primary">ycdT_7</name>
    <name evidence="5" type="ORF">GCE9029_04249</name>
</gene>
<dbReference type="PANTHER" id="PTHR46663:SF2">
    <property type="entry name" value="GGDEF DOMAIN-CONTAINING PROTEIN"/>
    <property type="match status" value="1"/>
</dbReference>
<dbReference type="Pfam" id="PF00672">
    <property type="entry name" value="HAMP"/>
    <property type="match status" value="1"/>
</dbReference>
<organism evidence="5 6">
    <name type="scientific">Grimontia celer</name>
    <dbReference type="NCBI Taxonomy" id="1796497"/>
    <lineage>
        <taxon>Bacteria</taxon>
        <taxon>Pseudomonadati</taxon>
        <taxon>Pseudomonadota</taxon>
        <taxon>Gammaproteobacteria</taxon>
        <taxon>Vibrionales</taxon>
        <taxon>Vibrionaceae</taxon>
        <taxon>Grimontia</taxon>
    </lineage>
</organism>
<dbReference type="PROSITE" id="PS50887">
    <property type="entry name" value="GGDEF"/>
    <property type="match status" value="1"/>
</dbReference>
<dbReference type="SUPFAM" id="SSF55073">
    <property type="entry name" value="Nucleotide cyclase"/>
    <property type="match status" value="1"/>
</dbReference>
<feature type="transmembrane region" description="Helical" evidence="2">
    <location>
        <begin position="340"/>
        <end position="364"/>
    </location>
</feature>
<sequence>MLENVKITRKLPLVIISFALLSSISTGMMSYKFAAEQLILSAESKLVALLDSRKESLLQYFDTVKRDLFIHARSPQTRDAVIEISEAWADLGSHQQSTLQSLYITDNPFDVGQKEALLNAEDGSAYSQAHKEYHPFFRNLAAEHGYFDIFLVDKTGNILYTVKKEDDFATNLLHGKWKDTHLARAFTMVNKNPSVGNAYLTDFERYEPSFNQPEAFFATPIHKNGEEYIGVLIFEMPIKYINSVMQISAGMGETGETILIGPDELMRSNSRFLDGENILEASVHTESAVKALSGVSGVQFEQDYRGMEVLSAFAPFDFMSLHWAIIAEIERDEILSPLRVFVSALAFSVLAGTVVIFIVGYFLASDIAKPIAAMSSMMNRIANNELDINISVSERKDEVGHMAKALEIFKSNAIEKDKLQKELTYMAHHDMLTGLPTRQLITDRLQAMTKSYSKEHFPFAVMFADLDNFKTVNDTLGHHIGDEVLKAAARIFQEALREDDFVARIGGDEFVLLFTNLREAEEAMEIAEKLVVSIETGLKLVSSTIPVTLSLGIAVCPDDAEDTTSLIRHADEAMYRAKQKSKNCCSR</sequence>
<comment type="cofactor">
    <cofactor evidence="1">
        <name>Mg(2+)</name>
        <dbReference type="ChEBI" id="CHEBI:18420"/>
    </cofactor>
</comment>
<dbReference type="OrthoDB" id="766410at2"/>
<feature type="domain" description="HAMP" evidence="3">
    <location>
        <begin position="365"/>
        <end position="418"/>
    </location>
</feature>
<dbReference type="NCBIfam" id="TIGR00254">
    <property type="entry name" value="GGDEF"/>
    <property type="match status" value="1"/>
</dbReference>
<keyword evidence="5" id="KW-0548">Nucleotidyltransferase</keyword>
<name>A0A128FBJ5_9GAMM</name>
<dbReference type="PROSITE" id="PS50885">
    <property type="entry name" value="HAMP"/>
    <property type="match status" value="1"/>
</dbReference>
<dbReference type="GO" id="GO:0052621">
    <property type="term" value="F:diguanylate cyclase activity"/>
    <property type="evidence" value="ECO:0007669"/>
    <property type="project" value="UniProtKB-EC"/>
</dbReference>
<dbReference type="AlphaFoldDB" id="A0A128FBJ5"/>
<dbReference type="InterPro" id="IPR052163">
    <property type="entry name" value="DGC-Regulatory_Protein"/>
</dbReference>
<protein>
    <submittedName>
        <fullName evidence="5">Putative diguanylate cyclase YcdT</fullName>
        <ecNumber evidence="5">2.7.7.65</ecNumber>
    </submittedName>
</protein>
<dbReference type="CDD" id="cd06225">
    <property type="entry name" value="HAMP"/>
    <property type="match status" value="1"/>
</dbReference>
<dbReference type="InterPro" id="IPR043128">
    <property type="entry name" value="Rev_trsase/Diguanyl_cyclase"/>
</dbReference>
<dbReference type="EC" id="2.7.7.65" evidence="5"/>
<keyword evidence="2" id="KW-0472">Membrane</keyword>